<evidence type="ECO:0000256" key="1">
    <source>
        <dbReference type="ARBA" id="ARBA00022618"/>
    </source>
</evidence>
<dbReference type="GO" id="GO:0016567">
    <property type="term" value="P:protein ubiquitination"/>
    <property type="evidence" value="ECO:0007669"/>
    <property type="project" value="TreeGrafter"/>
</dbReference>
<dbReference type="GO" id="GO:0051301">
    <property type="term" value="P:cell division"/>
    <property type="evidence" value="ECO:0007669"/>
    <property type="project" value="UniProtKB-KW"/>
</dbReference>
<dbReference type="PROSITE" id="PS50005">
    <property type="entry name" value="TPR"/>
    <property type="match status" value="2"/>
</dbReference>
<keyword evidence="1" id="KW-0132">Cell division</keyword>
<evidence type="ECO:0000256" key="4">
    <source>
        <dbReference type="ARBA" id="ARBA00022786"/>
    </source>
</evidence>
<feature type="repeat" description="TPR" evidence="7">
    <location>
        <begin position="389"/>
        <end position="422"/>
    </location>
</feature>
<evidence type="ECO:0000313" key="10">
    <source>
        <dbReference type="Proteomes" id="UP000887575"/>
    </source>
</evidence>
<feature type="region of interest" description="Disordered" evidence="8">
    <location>
        <begin position="583"/>
        <end position="615"/>
    </location>
</feature>
<proteinExistence type="predicted"/>
<dbReference type="Pfam" id="PF13181">
    <property type="entry name" value="TPR_8"/>
    <property type="match status" value="2"/>
</dbReference>
<dbReference type="PANTHER" id="PTHR12558:SF10">
    <property type="entry name" value="CELL DIVISION CYCLE PROTEIN 23 HOMOLOG"/>
    <property type="match status" value="1"/>
</dbReference>
<feature type="compositionally biased region" description="Acidic residues" evidence="8">
    <location>
        <begin position="604"/>
        <end position="615"/>
    </location>
</feature>
<keyword evidence="10" id="KW-1185">Reference proteome</keyword>
<dbReference type="Proteomes" id="UP000887575">
    <property type="component" value="Unassembled WGS sequence"/>
</dbReference>
<dbReference type="SMART" id="SM00028">
    <property type="entry name" value="TPR"/>
    <property type="match status" value="6"/>
</dbReference>
<dbReference type="GO" id="GO:0045842">
    <property type="term" value="P:positive regulation of mitotic metaphase/anaphase transition"/>
    <property type="evidence" value="ECO:0007669"/>
    <property type="project" value="TreeGrafter"/>
</dbReference>
<dbReference type="Pfam" id="PF04049">
    <property type="entry name" value="ANAPC8"/>
    <property type="match status" value="1"/>
</dbReference>
<protein>
    <submittedName>
        <fullName evidence="11">Cdc23 domain-containing protein</fullName>
    </submittedName>
</protein>
<dbReference type="Gene3D" id="1.25.40.10">
    <property type="entry name" value="Tetratricopeptide repeat domain"/>
    <property type="match status" value="2"/>
</dbReference>
<dbReference type="InterPro" id="IPR019734">
    <property type="entry name" value="TPR_rpt"/>
</dbReference>
<reference evidence="11" key="1">
    <citation type="submission" date="2024-02" db="UniProtKB">
        <authorList>
            <consortium name="WormBaseParasite"/>
        </authorList>
    </citation>
    <scope>IDENTIFICATION</scope>
</reference>
<dbReference type="GO" id="GO:0031145">
    <property type="term" value="P:anaphase-promoting complex-dependent catabolic process"/>
    <property type="evidence" value="ECO:0007669"/>
    <property type="project" value="TreeGrafter"/>
</dbReference>
<keyword evidence="4" id="KW-0833">Ubl conjugation pathway</keyword>
<feature type="repeat" description="TPR" evidence="7">
    <location>
        <begin position="355"/>
        <end position="388"/>
    </location>
</feature>
<organism evidence="10 11">
    <name type="scientific">Mesorhabditis belari</name>
    <dbReference type="NCBI Taxonomy" id="2138241"/>
    <lineage>
        <taxon>Eukaryota</taxon>
        <taxon>Metazoa</taxon>
        <taxon>Ecdysozoa</taxon>
        <taxon>Nematoda</taxon>
        <taxon>Chromadorea</taxon>
        <taxon>Rhabditida</taxon>
        <taxon>Rhabditina</taxon>
        <taxon>Rhabditomorpha</taxon>
        <taxon>Rhabditoidea</taxon>
        <taxon>Rhabditidae</taxon>
        <taxon>Mesorhabditinae</taxon>
        <taxon>Mesorhabditis</taxon>
    </lineage>
</organism>
<evidence type="ECO:0000256" key="8">
    <source>
        <dbReference type="SAM" id="MobiDB-lite"/>
    </source>
</evidence>
<name>A0AAF3EFF6_9BILA</name>
<evidence type="ECO:0000256" key="5">
    <source>
        <dbReference type="ARBA" id="ARBA00022803"/>
    </source>
</evidence>
<keyword evidence="5 7" id="KW-0802">TPR repeat</keyword>
<dbReference type="InterPro" id="IPR007192">
    <property type="entry name" value="APC8"/>
</dbReference>
<dbReference type="SUPFAM" id="SSF48452">
    <property type="entry name" value="TPR-like"/>
    <property type="match status" value="2"/>
</dbReference>
<feature type="domain" description="Cdc23" evidence="9">
    <location>
        <begin position="26"/>
        <end position="275"/>
    </location>
</feature>
<evidence type="ECO:0000256" key="3">
    <source>
        <dbReference type="ARBA" id="ARBA00022776"/>
    </source>
</evidence>
<keyword evidence="3" id="KW-0498">Mitosis</keyword>
<feature type="compositionally biased region" description="Polar residues" evidence="8">
    <location>
        <begin position="583"/>
        <end position="600"/>
    </location>
</feature>
<evidence type="ECO:0000256" key="2">
    <source>
        <dbReference type="ARBA" id="ARBA00022737"/>
    </source>
</evidence>
<evidence type="ECO:0000313" key="11">
    <source>
        <dbReference type="WBParaSite" id="MBELARI_LOCUS1270"/>
    </source>
</evidence>
<dbReference type="AlphaFoldDB" id="A0AAF3EFF6"/>
<dbReference type="PANTHER" id="PTHR12558">
    <property type="entry name" value="CELL DIVISION CYCLE 16,23,27"/>
    <property type="match status" value="1"/>
</dbReference>
<evidence type="ECO:0000256" key="7">
    <source>
        <dbReference type="PROSITE-ProRule" id="PRU00339"/>
    </source>
</evidence>
<evidence type="ECO:0000259" key="9">
    <source>
        <dbReference type="Pfam" id="PF04049"/>
    </source>
</evidence>
<dbReference type="Pfam" id="PF13432">
    <property type="entry name" value="TPR_16"/>
    <property type="match status" value="1"/>
</dbReference>
<sequence>MDSFSGPSFVDNLADIQISMDEVITDLQWLMLECSQRCMSDTVKWASEMLEYCSNEAYEAYESSERTIEIPPNPYEITYENRHVVFGRSLMACQEVHRAMYFFEKSKEMSPLNKFLYYWSRYLSLTQKALENDAEIFEKRGEQGSNDLTPMERPEYAEMSELHTLLLKEKSILQMYAKKGGKPPVDIYMEYLTGRVELSLGNPELALTRFLLCIKEEPRFWPAYESILQHSRNEKQLRDVIGQFLESTSTHWLQHVYEVFALAKLNQHLESIQAARRLIMGGLKAQPALLVQMAISFHEIYENTEACEQFRNIAQIDPLRIEGMEQYSNTLFLMNNKADLYKLAYRFLATHRFKWETCVMLGNYYAIRGEHLAAIKFFERALRLNPYNARCWTLIGHEYMEMKNHSAACIAYRKASTISPDDPAPYYGLATMYDILKMHAYSHRYYLLAYNLRPMDSRMLIGLAESYLKLNKIDDAKKCFLKAFQVGDVEGTALLALGKIYDKLEDSNRAVQAFQKYLVLYVKVAPEQNLATAAIYLARFFLRKKKFDLSYGYAMQCLDYEMTRDEGRNLMIDANQMKAEQLRASTSQPSTPAVQHNLSTADMVIDEDDEPSFED</sequence>
<dbReference type="WBParaSite" id="MBELARI_LOCUS1270">
    <property type="protein sequence ID" value="MBELARI_LOCUS1270"/>
    <property type="gene ID" value="MBELARI_LOCUS1270"/>
</dbReference>
<accession>A0AAF3EFF6</accession>
<dbReference type="InterPro" id="IPR011990">
    <property type="entry name" value="TPR-like_helical_dom_sf"/>
</dbReference>
<keyword evidence="6" id="KW-0131">Cell cycle</keyword>
<dbReference type="GO" id="GO:0005680">
    <property type="term" value="C:anaphase-promoting complex"/>
    <property type="evidence" value="ECO:0007669"/>
    <property type="project" value="InterPro"/>
</dbReference>
<evidence type="ECO:0000256" key="6">
    <source>
        <dbReference type="ARBA" id="ARBA00023306"/>
    </source>
</evidence>
<keyword evidence="2" id="KW-0677">Repeat</keyword>